<sequence>MVTRRIFSTVLCVFERRISSSAMNFARFGFNSTTPVIKEIGKLLQPEDTIYPIGQVFIHRLFAYRGVVVLSANCKVEEKSAKNSDAGKTVIEKPFYQVLIHRGDWEYMGFPVNLTTYLGDGGTRQEKILTVIHGMDCVAQEDILPIAAHEQRPIEHDLFDRIFVKVPRENETSSEYKFVMHPELEKHSLTKQQNKWLSPYHVYKEVTNHIEVMATTFYLGTTAFGGQVKHLWRYVIRIHNLEPSKRVVLRERNIKVFSLNNMHQMTGIGVVGTQPELSITQPAFQFSSTVEFPHPKGGHLWGKFKMERVEDRSLFDVAIPSIVLESDDTRSEVYEKAENPTV</sequence>
<dbReference type="InterPro" id="IPR036623">
    <property type="entry name" value="Hemimethylated_DNA-bd_sf"/>
</dbReference>
<dbReference type="SUPFAM" id="SSF110069">
    <property type="entry name" value="ApaG-like"/>
    <property type="match status" value="1"/>
</dbReference>
<dbReference type="Gene3D" id="2.30.30.390">
    <property type="entry name" value="Hemimethylated DNA-binding domain"/>
    <property type="match status" value="1"/>
</dbReference>
<protein>
    <submittedName>
        <fullName evidence="3">ApaG domain-containing protein</fullName>
    </submittedName>
</protein>
<accession>A0AAF3EBB9</accession>
<feature type="domain" description="ApaG" evidence="1">
    <location>
        <begin position="204"/>
        <end position="331"/>
    </location>
</feature>
<organism evidence="2 3">
    <name type="scientific">Mesorhabditis belari</name>
    <dbReference type="NCBI Taxonomy" id="2138241"/>
    <lineage>
        <taxon>Eukaryota</taxon>
        <taxon>Metazoa</taxon>
        <taxon>Ecdysozoa</taxon>
        <taxon>Nematoda</taxon>
        <taxon>Chromadorea</taxon>
        <taxon>Rhabditida</taxon>
        <taxon>Rhabditina</taxon>
        <taxon>Rhabditomorpha</taxon>
        <taxon>Rhabditoidea</taxon>
        <taxon>Rhabditidae</taxon>
        <taxon>Mesorhabditinae</taxon>
        <taxon>Mesorhabditis</taxon>
    </lineage>
</organism>
<dbReference type="InterPro" id="IPR007474">
    <property type="entry name" value="ApaG_domain"/>
</dbReference>
<dbReference type="SMART" id="SM00992">
    <property type="entry name" value="YccV-like"/>
    <property type="match status" value="1"/>
</dbReference>
<dbReference type="GO" id="GO:0003677">
    <property type="term" value="F:DNA binding"/>
    <property type="evidence" value="ECO:0007669"/>
    <property type="project" value="InterPro"/>
</dbReference>
<proteinExistence type="predicted"/>
<dbReference type="Gene3D" id="2.60.40.1470">
    <property type="entry name" value="ApaG domain"/>
    <property type="match status" value="1"/>
</dbReference>
<evidence type="ECO:0000313" key="2">
    <source>
        <dbReference type="Proteomes" id="UP000887575"/>
    </source>
</evidence>
<dbReference type="GO" id="GO:0042645">
    <property type="term" value="C:mitochondrial nucleoid"/>
    <property type="evidence" value="ECO:0007669"/>
    <property type="project" value="TreeGrafter"/>
</dbReference>
<dbReference type="GO" id="GO:0005634">
    <property type="term" value="C:nucleus"/>
    <property type="evidence" value="ECO:0007669"/>
    <property type="project" value="TreeGrafter"/>
</dbReference>
<dbReference type="WBParaSite" id="MBELARI_LOCUS11236">
    <property type="protein sequence ID" value="MBELARI_LOCUS11236"/>
    <property type="gene ID" value="MBELARI_LOCUS11236"/>
</dbReference>
<keyword evidence="2" id="KW-1185">Reference proteome</keyword>
<dbReference type="InterPro" id="IPR011722">
    <property type="entry name" value="Hemimethylated_DNA-bd_dom"/>
</dbReference>
<dbReference type="InterPro" id="IPR036767">
    <property type="entry name" value="ApaG_sf"/>
</dbReference>
<dbReference type="PROSITE" id="PS51087">
    <property type="entry name" value="APAG"/>
    <property type="match status" value="1"/>
</dbReference>
<dbReference type="PANTHER" id="PTHR14289">
    <property type="entry name" value="F-BOX ONLY PROTEIN 3"/>
    <property type="match status" value="1"/>
</dbReference>
<dbReference type="Proteomes" id="UP000887575">
    <property type="component" value="Unassembled WGS sequence"/>
</dbReference>
<dbReference type="PANTHER" id="PTHR14289:SF16">
    <property type="entry name" value="POLYMERASE DELTA-INTERACTING PROTEIN 2"/>
    <property type="match status" value="1"/>
</dbReference>
<dbReference type="Pfam" id="PF04379">
    <property type="entry name" value="DUF525"/>
    <property type="match status" value="1"/>
</dbReference>
<dbReference type="GO" id="GO:0070987">
    <property type="term" value="P:error-free translesion synthesis"/>
    <property type="evidence" value="ECO:0007669"/>
    <property type="project" value="TreeGrafter"/>
</dbReference>
<dbReference type="AlphaFoldDB" id="A0AAF3EBB9"/>
<name>A0AAF3EBB9_9BILA</name>
<reference evidence="3" key="1">
    <citation type="submission" date="2024-02" db="UniProtKB">
        <authorList>
            <consortium name="WormBaseParasite"/>
        </authorList>
    </citation>
    <scope>IDENTIFICATION</scope>
</reference>
<dbReference type="SUPFAM" id="SSF141255">
    <property type="entry name" value="YccV-like"/>
    <property type="match status" value="1"/>
</dbReference>
<dbReference type="Pfam" id="PF08755">
    <property type="entry name" value="YccV-like"/>
    <property type="match status" value="1"/>
</dbReference>
<evidence type="ECO:0000259" key="1">
    <source>
        <dbReference type="PROSITE" id="PS51087"/>
    </source>
</evidence>
<evidence type="ECO:0000313" key="3">
    <source>
        <dbReference type="WBParaSite" id="MBELARI_LOCUS11236"/>
    </source>
</evidence>